<feature type="cross-link" description="Glycyl lysine isopeptide (Lys-Gly) (interchain with G-Cter in SUMO2)" evidence="8">
    <location>
        <position position="478"/>
    </location>
</feature>
<evidence type="ECO:0000256" key="5">
    <source>
        <dbReference type="ARBA" id="ARBA00022840"/>
    </source>
</evidence>
<keyword evidence="5 7" id="KW-0067">ATP-binding</keyword>
<organism evidence="11 13">
    <name type="scientific">Volvox reticuliferus</name>
    <dbReference type="NCBI Taxonomy" id="1737510"/>
    <lineage>
        <taxon>Eukaryota</taxon>
        <taxon>Viridiplantae</taxon>
        <taxon>Chlorophyta</taxon>
        <taxon>core chlorophytes</taxon>
        <taxon>Chlorophyceae</taxon>
        <taxon>CS clade</taxon>
        <taxon>Chlamydomonadales</taxon>
        <taxon>Volvocaceae</taxon>
        <taxon>Volvox</taxon>
    </lineage>
</organism>
<reference evidence="11" key="1">
    <citation type="journal article" date="2021" name="Proc. Natl. Acad. Sci. U.S.A.">
        <title>Three genomes in the algal genus Volvox reveal the fate of a haploid sex-determining region after a transition to homothallism.</title>
        <authorList>
            <person name="Yamamoto K."/>
            <person name="Hamaji T."/>
            <person name="Kawai-Toyooka H."/>
            <person name="Matsuzaki R."/>
            <person name="Takahashi F."/>
            <person name="Nishimura Y."/>
            <person name="Kawachi M."/>
            <person name="Noguchi H."/>
            <person name="Minakuchi Y."/>
            <person name="Umen J.G."/>
            <person name="Toyoda A."/>
            <person name="Nozaki H."/>
        </authorList>
    </citation>
    <scope>NUCLEOTIDE SEQUENCE</scope>
    <source>
        <strain evidence="12">NIES-3785</strain>
        <strain evidence="11">NIES-3786</strain>
    </source>
</reference>
<accession>A0A8J4CT37</accession>
<feature type="binding site" evidence="7">
    <location>
        <position position="494"/>
    </location>
    <ligand>
        <name>ATP</name>
        <dbReference type="ChEBI" id="CHEBI:30616"/>
    </ligand>
</feature>
<feature type="region of interest" description="Disordered" evidence="9">
    <location>
        <begin position="115"/>
        <end position="157"/>
    </location>
</feature>
<dbReference type="Gene3D" id="3.30.200.20">
    <property type="entry name" value="Phosphorylase Kinase, domain 1"/>
    <property type="match status" value="1"/>
</dbReference>
<evidence type="ECO:0000313" key="12">
    <source>
        <dbReference type="EMBL" id="GIM10011.1"/>
    </source>
</evidence>
<comment type="caution">
    <text evidence="11">The sequence shown here is derived from an EMBL/GenBank/DDBJ whole genome shotgun (WGS) entry which is preliminary data.</text>
</comment>
<dbReference type="Gene3D" id="1.10.510.10">
    <property type="entry name" value="Transferase(Phosphotransferase) domain 1"/>
    <property type="match status" value="1"/>
</dbReference>
<feature type="domain" description="Protein kinase" evidence="10">
    <location>
        <begin position="350"/>
        <end position="656"/>
    </location>
</feature>
<dbReference type="InterPro" id="IPR008271">
    <property type="entry name" value="Ser/Thr_kinase_AS"/>
</dbReference>
<keyword evidence="4" id="KW-0418">Kinase</keyword>
<protein>
    <recommendedName>
        <fullName evidence="10">Protein kinase domain-containing protein</fullName>
    </recommendedName>
</protein>
<dbReference type="GO" id="GO:0005524">
    <property type="term" value="F:ATP binding"/>
    <property type="evidence" value="ECO:0007669"/>
    <property type="project" value="UniProtKB-KW"/>
</dbReference>
<dbReference type="PANTHER" id="PTHR24350">
    <property type="entry name" value="SERINE/THREONINE-PROTEIN KINASE IAL-RELATED"/>
    <property type="match status" value="1"/>
</dbReference>
<dbReference type="EMBL" id="BNCQ01000033">
    <property type="protein sequence ID" value="GIM10011.1"/>
    <property type="molecule type" value="Genomic_DNA"/>
</dbReference>
<evidence type="ECO:0000256" key="1">
    <source>
        <dbReference type="ARBA" id="ARBA00022527"/>
    </source>
</evidence>
<keyword evidence="2" id="KW-0808">Transferase</keyword>
<dbReference type="Proteomes" id="UP000722791">
    <property type="component" value="Unassembled WGS sequence"/>
</dbReference>
<feature type="active site" description="Proton acceptor" evidence="6">
    <location>
        <position position="476"/>
    </location>
</feature>
<proteinExistence type="predicted"/>
<feature type="binding site" evidence="7">
    <location>
        <begin position="429"/>
        <end position="431"/>
    </location>
    <ligand>
        <name>ATP</name>
        <dbReference type="ChEBI" id="CHEBI:30616"/>
    </ligand>
</feature>
<dbReference type="PROSITE" id="PS50011">
    <property type="entry name" value="PROTEIN_KINASE_DOM"/>
    <property type="match status" value="1"/>
</dbReference>
<evidence type="ECO:0000256" key="6">
    <source>
        <dbReference type="PIRSR" id="PIRSR630616-1"/>
    </source>
</evidence>
<feature type="region of interest" description="Disordered" evidence="9">
    <location>
        <begin position="639"/>
        <end position="674"/>
    </location>
</feature>
<evidence type="ECO:0000313" key="11">
    <source>
        <dbReference type="EMBL" id="GIL86191.1"/>
    </source>
</evidence>
<dbReference type="InterPro" id="IPR030616">
    <property type="entry name" value="Aur-like"/>
</dbReference>
<evidence type="ECO:0000256" key="8">
    <source>
        <dbReference type="PIRSR" id="PIRSR630616-3"/>
    </source>
</evidence>
<dbReference type="InterPro" id="IPR011009">
    <property type="entry name" value="Kinase-like_dom_sf"/>
</dbReference>
<dbReference type="OrthoDB" id="377346at2759"/>
<keyword evidence="13" id="KW-1185">Reference proteome</keyword>
<evidence type="ECO:0000256" key="3">
    <source>
        <dbReference type="ARBA" id="ARBA00022741"/>
    </source>
</evidence>
<gene>
    <name evidence="11" type="ORF">Vretifemale_14588</name>
    <name evidence="12" type="ORF">Vretimale_13760</name>
</gene>
<evidence type="ECO:0000256" key="4">
    <source>
        <dbReference type="ARBA" id="ARBA00022777"/>
    </source>
</evidence>
<feature type="binding site" evidence="7">
    <location>
        <position position="379"/>
    </location>
    <ligand>
        <name>ATP</name>
        <dbReference type="ChEBI" id="CHEBI:30616"/>
    </ligand>
</feature>
<dbReference type="EMBL" id="BNCP01000035">
    <property type="protein sequence ID" value="GIL86191.1"/>
    <property type="molecule type" value="Genomic_DNA"/>
</dbReference>
<sequence length="674" mass="72295">MKSNGRAISAFDSSVSDSVSGVGDLATTSPAQVVARKPKLYRLTEFLFGTKSVKLNTSVRQKSGSLDICLTSERCRRPADAAASVISASVATSAAQPRRSESRILSFLGARVNDCTPQPSSPPGLVELRQSSPGNKSRPQLQSSPRPQGPCDSLSSAASGESTLCTPTTTALNFSCGTSSSCADNKPSPLPRCVDSAAIQILDPSGAPEDLKPDPCLYKDQDLWYDNDILISTVNSSSSGNGANFVRQRLVESGGAVVQLKADVTADTPAAGGSVAPLRRPHVTLKNQLLGLDPAAAAATAMAFSLQPARPPPWAQPVPQLRHPMHTQLLATSAAAPEAMRRLHWYLEDYVVDRRLYRSPTASVYSATCIRSGLPVALKVYSLAHVPGNVVHMLRREVEIQTMLVHRNIVKLYGAFQDFAAQQLILVQEFACNGSLVGVHRALCCRMSERQARVLALRPLLEAMSYFHSLGIVHRDIKPDNILFGNDWRLLLADFGVAIDITAERAVTRAGTVGYMAPEVERCPIKMLPEDNKLDPSLSYTTAADVWAVGCLAYLLLLGFPPYINANNLNGHHNHNHNHCHANTDGTEGTPTAAAEPHGSGAAFAATPAASTTCRSRTLTFPPSTSPLARDFITAALADRPEDRPTARQLLQHPWMQQPPAPSSFDRTVGPNTG</sequence>
<dbReference type="Proteomes" id="UP000747110">
    <property type="component" value="Unassembled WGS sequence"/>
</dbReference>
<dbReference type="Pfam" id="PF00069">
    <property type="entry name" value="Pkinase"/>
    <property type="match status" value="1"/>
</dbReference>
<feature type="compositionally biased region" description="Polar residues" evidence="9">
    <location>
        <begin position="129"/>
        <end position="146"/>
    </location>
</feature>
<dbReference type="SMART" id="SM00220">
    <property type="entry name" value="S_TKc"/>
    <property type="match status" value="1"/>
</dbReference>
<evidence type="ECO:0000256" key="2">
    <source>
        <dbReference type="ARBA" id="ARBA00022679"/>
    </source>
</evidence>
<dbReference type="PROSITE" id="PS00108">
    <property type="entry name" value="PROTEIN_KINASE_ST"/>
    <property type="match status" value="1"/>
</dbReference>
<keyword evidence="1" id="KW-0723">Serine/threonine-protein kinase</keyword>
<evidence type="ECO:0000256" key="7">
    <source>
        <dbReference type="PIRSR" id="PIRSR630616-2"/>
    </source>
</evidence>
<evidence type="ECO:0000256" key="9">
    <source>
        <dbReference type="SAM" id="MobiDB-lite"/>
    </source>
</evidence>
<dbReference type="GO" id="GO:0004674">
    <property type="term" value="F:protein serine/threonine kinase activity"/>
    <property type="evidence" value="ECO:0007669"/>
    <property type="project" value="UniProtKB-KW"/>
</dbReference>
<keyword evidence="3 7" id="KW-0547">Nucleotide-binding</keyword>
<dbReference type="SUPFAM" id="SSF56112">
    <property type="entry name" value="Protein kinase-like (PK-like)"/>
    <property type="match status" value="1"/>
</dbReference>
<dbReference type="AlphaFoldDB" id="A0A8J4CT37"/>
<evidence type="ECO:0000259" key="10">
    <source>
        <dbReference type="PROSITE" id="PS50011"/>
    </source>
</evidence>
<dbReference type="InterPro" id="IPR000719">
    <property type="entry name" value="Prot_kinase_dom"/>
</dbReference>
<name>A0A8J4CT37_9CHLO</name>
<evidence type="ECO:0000313" key="13">
    <source>
        <dbReference type="Proteomes" id="UP000747110"/>
    </source>
</evidence>